<dbReference type="Gene3D" id="1.10.287.470">
    <property type="entry name" value="Helix hairpin bin"/>
    <property type="match status" value="1"/>
</dbReference>
<dbReference type="Pfam" id="PF25967">
    <property type="entry name" value="RND-MFP_C"/>
    <property type="match status" value="1"/>
</dbReference>
<protein>
    <submittedName>
        <fullName evidence="7">RND transporter</fullName>
    </submittedName>
</protein>
<dbReference type="PANTHER" id="PTHR30469:SF11">
    <property type="entry name" value="BLL4320 PROTEIN"/>
    <property type="match status" value="1"/>
</dbReference>
<evidence type="ECO:0000256" key="2">
    <source>
        <dbReference type="ARBA" id="ARBA00009477"/>
    </source>
</evidence>
<dbReference type="AlphaFoldDB" id="A0A0M2V7H5"/>
<evidence type="ECO:0000256" key="3">
    <source>
        <dbReference type="ARBA" id="ARBA00022448"/>
    </source>
</evidence>
<evidence type="ECO:0000256" key="1">
    <source>
        <dbReference type="ARBA" id="ARBA00004196"/>
    </source>
</evidence>
<dbReference type="OrthoDB" id="9806939at2"/>
<name>A0A0M2V7H5_9GAMM</name>
<dbReference type="Proteomes" id="UP000034228">
    <property type="component" value="Unassembled WGS sequence"/>
</dbReference>
<dbReference type="Pfam" id="PF25917">
    <property type="entry name" value="BSH_RND"/>
    <property type="match status" value="1"/>
</dbReference>
<accession>A0A0M2V7H5</accession>
<dbReference type="InterPro" id="IPR058792">
    <property type="entry name" value="Beta-barrel_RND_2"/>
</dbReference>
<keyword evidence="3" id="KW-0813">Transport</keyword>
<comment type="similarity">
    <text evidence="2">Belongs to the membrane fusion protein (MFP) (TC 8.A.1) family.</text>
</comment>
<dbReference type="Pfam" id="PF25954">
    <property type="entry name" value="Beta-barrel_RND_2"/>
    <property type="match status" value="1"/>
</dbReference>
<dbReference type="Gene3D" id="2.40.420.20">
    <property type="match status" value="1"/>
</dbReference>
<evidence type="ECO:0000259" key="5">
    <source>
        <dbReference type="Pfam" id="PF25954"/>
    </source>
</evidence>
<dbReference type="InterPro" id="IPR058627">
    <property type="entry name" value="MdtA-like_C"/>
</dbReference>
<evidence type="ECO:0000259" key="4">
    <source>
        <dbReference type="Pfam" id="PF25917"/>
    </source>
</evidence>
<evidence type="ECO:0000313" key="7">
    <source>
        <dbReference type="EMBL" id="KKO45610.1"/>
    </source>
</evidence>
<dbReference type="SUPFAM" id="SSF111369">
    <property type="entry name" value="HlyD-like secretion proteins"/>
    <property type="match status" value="1"/>
</dbReference>
<dbReference type="InterPro" id="IPR058625">
    <property type="entry name" value="MdtA-like_BSH"/>
</dbReference>
<dbReference type="GO" id="GO:1990281">
    <property type="term" value="C:efflux pump complex"/>
    <property type="evidence" value="ECO:0007669"/>
    <property type="project" value="TreeGrafter"/>
</dbReference>
<dbReference type="InterPro" id="IPR006143">
    <property type="entry name" value="RND_pump_MFP"/>
</dbReference>
<dbReference type="NCBIfam" id="TIGR01730">
    <property type="entry name" value="RND_mfp"/>
    <property type="match status" value="1"/>
</dbReference>
<keyword evidence="8" id="KW-1185">Reference proteome</keyword>
<dbReference type="RefSeq" id="WP_046557456.1">
    <property type="nucleotide sequence ID" value="NZ_LAHO01000008.1"/>
</dbReference>
<dbReference type="PANTHER" id="PTHR30469">
    <property type="entry name" value="MULTIDRUG RESISTANCE PROTEIN MDTA"/>
    <property type="match status" value="1"/>
</dbReference>
<evidence type="ECO:0000259" key="6">
    <source>
        <dbReference type="Pfam" id="PF25967"/>
    </source>
</evidence>
<dbReference type="STRING" id="336831.WG68_09510"/>
<gene>
    <name evidence="7" type="ORF">WG68_09510</name>
</gene>
<feature type="domain" description="Multidrug resistance protein MdtA-like barrel-sandwich hybrid" evidence="4">
    <location>
        <begin position="70"/>
        <end position="190"/>
    </location>
</feature>
<feature type="domain" description="CusB-like beta-barrel" evidence="5">
    <location>
        <begin position="200"/>
        <end position="275"/>
    </location>
</feature>
<reference evidence="7 8" key="1">
    <citation type="submission" date="2015-03" db="EMBL/GenBank/DDBJ databases">
        <title>Draft genome sequences of two protease-producing strains of Arsukibacterium isolated from two cold and alkaline environments.</title>
        <authorList>
            <person name="Lylloff J.E."/>
            <person name="Skov L.B."/>
            <person name="Jepsen M."/>
            <person name="Hallin P.F."/>
            <person name="Sorensen S.J."/>
            <person name="Stougaard P."/>
            <person name="Glaring M.A."/>
        </authorList>
    </citation>
    <scope>NUCLEOTIDE SEQUENCE [LARGE SCALE GENOMIC DNA]</scope>
    <source>
        <strain evidence="7 8">GCM72</strain>
    </source>
</reference>
<feature type="domain" description="Multidrug resistance protein MdtA-like C-terminal permuted SH3" evidence="6">
    <location>
        <begin position="280"/>
        <end position="342"/>
    </location>
</feature>
<comment type="subcellular location">
    <subcellularLocation>
        <location evidence="1">Cell envelope</location>
    </subcellularLocation>
</comment>
<dbReference type="Gene3D" id="2.40.30.170">
    <property type="match status" value="1"/>
</dbReference>
<dbReference type="PATRIC" id="fig|336831.14.peg.204"/>
<dbReference type="GO" id="GO:0015562">
    <property type="term" value="F:efflux transmembrane transporter activity"/>
    <property type="evidence" value="ECO:0007669"/>
    <property type="project" value="TreeGrafter"/>
</dbReference>
<proteinExistence type="inferred from homology"/>
<comment type="caution">
    <text evidence="7">The sequence shown here is derived from an EMBL/GenBank/DDBJ whole genome shotgun (WGS) entry which is preliminary data.</text>
</comment>
<dbReference type="FunFam" id="2.40.30.170:FF:000010">
    <property type="entry name" value="Efflux RND transporter periplasmic adaptor subunit"/>
    <property type="match status" value="1"/>
</dbReference>
<sequence length="372" mass="40372">MYKRMLVMLIAATLFFGAIFGYKAVGNHFMNQFFDTMPMPAASITAAKVSADEWQPFVSAIGSFAAVNSTELTTEASGIISSILFDNGAIIKRGQLMLKLDDSVDQADLQRLLAAEQQAKLEQQRFEVLFRDKSISELELLRRQSEAAQASAAVASQRARIAQKTIIAPFDGVAGLRQVSLGQLLSGGTPVVSLQSLDPIYLNFTLPEQQLANITQGQRLTVSVDAYADKAFSGEITAIAPGVRESSRSIEVQATFANPHQQLRPGMFARVQMDTGEQQNVLLVPQTAIQFNPYGNSVFVIREQDGSLTAHQRFVRTGQTRGDLIAIEQGLELGEQVATSGLLKLRNGAAVKISENGRAQPSAELNPTPDNQ</sequence>
<evidence type="ECO:0000313" key="8">
    <source>
        <dbReference type="Proteomes" id="UP000034228"/>
    </source>
</evidence>
<dbReference type="Gene3D" id="2.40.50.100">
    <property type="match status" value="1"/>
</dbReference>
<organism evidence="7 8">
    <name type="scientific">Arsukibacterium ikkense</name>
    <dbReference type="NCBI Taxonomy" id="336831"/>
    <lineage>
        <taxon>Bacteria</taxon>
        <taxon>Pseudomonadati</taxon>
        <taxon>Pseudomonadota</taxon>
        <taxon>Gammaproteobacteria</taxon>
        <taxon>Chromatiales</taxon>
        <taxon>Chromatiaceae</taxon>
        <taxon>Arsukibacterium</taxon>
    </lineage>
</organism>
<dbReference type="EMBL" id="LAHO01000008">
    <property type="protein sequence ID" value="KKO45610.1"/>
    <property type="molecule type" value="Genomic_DNA"/>
</dbReference>